<sequence length="237" mass="28486">MEKKFYSDYQECLESDQVNLKFADKIVLRSLKDKLKYHCHYKCSKLHNINHIKIDGRYPFEELFYAMEFFASAFPLLNLIVHVIFYNLYLKNNLKKSPIGHLFQIQQYIVCVGWLSSTLFHINDIMTTRYIDYFTAFLWLLYGNYVSIYRLLPPFQDKYTILTKVLVSAVSIVCVFYYAFHLYYMIFVEFNYKYANFAGAILFSIWIVLNFLIYFLLKKSGLPNIFCFILLWLFVEH</sequence>
<keyword evidence="4" id="KW-0732">Signal</keyword>
<dbReference type="HOGENOM" id="CLU_032917_2_1_1"/>
<comment type="caution">
    <text evidence="8">The sequence shown here is derived from an EMBL/GenBank/DDBJ whole genome shotgun (WGS) entry which is preliminary data.</text>
</comment>
<comment type="subcellular location">
    <subcellularLocation>
        <location evidence="1">Endomembrane system</location>
        <topology evidence="1">Multi-pass membrane protein</topology>
    </subcellularLocation>
    <subcellularLocation>
        <location evidence="7">Endoplasmic reticulum membrane</location>
        <topology evidence="7">Multi-pass membrane protein</topology>
    </subcellularLocation>
</comment>
<feature type="transmembrane region" description="Helical" evidence="7">
    <location>
        <begin position="69"/>
        <end position="90"/>
    </location>
</feature>
<evidence type="ECO:0000256" key="6">
    <source>
        <dbReference type="ARBA" id="ARBA00023136"/>
    </source>
</evidence>
<comment type="similarity">
    <text evidence="7">Belongs to the PGAP3 family.</text>
</comment>
<comment type="caution">
    <text evidence="7">Lacks conserved residue(s) required for the propagation of feature annotation.</text>
</comment>
<dbReference type="InParanoid" id="J9DH68"/>
<evidence type="ECO:0000256" key="4">
    <source>
        <dbReference type="ARBA" id="ARBA00022729"/>
    </source>
</evidence>
<dbReference type="InterPro" id="IPR007217">
    <property type="entry name" value="Per1-like"/>
</dbReference>
<proteinExistence type="inferred from homology"/>
<evidence type="ECO:0000256" key="2">
    <source>
        <dbReference type="ARBA" id="ARBA00022502"/>
    </source>
</evidence>
<evidence type="ECO:0000256" key="7">
    <source>
        <dbReference type="RuleBase" id="RU365066"/>
    </source>
</evidence>
<dbReference type="GO" id="GO:0005789">
    <property type="term" value="C:endoplasmic reticulum membrane"/>
    <property type="evidence" value="ECO:0007669"/>
    <property type="project" value="UniProtKB-SubCell"/>
</dbReference>
<keyword evidence="5 7" id="KW-1133">Transmembrane helix</keyword>
<gene>
    <name evidence="8" type="ORF">EDEG_03576</name>
</gene>
<dbReference type="FunCoup" id="J9DH68">
    <property type="interactions" value="18"/>
</dbReference>
<reference evidence="8 9" key="1">
    <citation type="submission" date="2011-08" db="EMBL/GenBank/DDBJ databases">
        <authorList>
            <person name="Liu Z.J."/>
            <person name="Shi F.L."/>
            <person name="Lu J.Q."/>
            <person name="Li M."/>
            <person name="Wang Z.L."/>
        </authorList>
    </citation>
    <scope>NUCLEOTIDE SEQUENCE [LARGE SCALE GENOMIC DNA]</scope>
    <source>
        <strain evidence="8 9">USNM 41457</strain>
    </source>
</reference>
<keyword evidence="6 7" id="KW-0472">Membrane</keyword>
<dbReference type="GO" id="GO:0006506">
    <property type="term" value="P:GPI anchor biosynthetic process"/>
    <property type="evidence" value="ECO:0007669"/>
    <property type="project" value="UniProtKB-KW"/>
</dbReference>
<name>J9DH68_EDHAE</name>
<dbReference type="Proteomes" id="UP000003163">
    <property type="component" value="Unassembled WGS sequence"/>
</dbReference>
<feature type="transmembrane region" description="Helical" evidence="7">
    <location>
        <begin position="102"/>
        <end position="122"/>
    </location>
</feature>
<dbReference type="AlphaFoldDB" id="J9DH68"/>
<feature type="transmembrane region" description="Helical" evidence="7">
    <location>
        <begin position="134"/>
        <end position="153"/>
    </location>
</feature>
<dbReference type="EMBL" id="AFBI03000100">
    <property type="protein sequence ID" value="EJW01950.1"/>
    <property type="molecule type" value="Genomic_DNA"/>
</dbReference>
<organism evidence="8 9">
    <name type="scientific">Edhazardia aedis (strain USNM 41457)</name>
    <name type="common">Microsporidian parasite</name>
    <dbReference type="NCBI Taxonomy" id="1003232"/>
    <lineage>
        <taxon>Eukaryota</taxon>
        <taxon>Fungi</taxon>
        <taxon>Fungi incertae sedis</taxon>
        <taxon>Microsporidia</taxon>
        <taxon>Edhazardia</taxon>
    </lineage>
</organism>
<comment type="function">
    <text evidence="7">Involved in the lipid remodeling steps of GPI-anchor maturation.</text>
</comment>
<accession>J9DH68</accession>
<dbReference type="PANTHER" id="PTHR13148">
    <property type="entry name" value="PER1-RELATED"/>
    <property type="match status" value="1"/>
</dbReference>
<evidence type="ECO:0000313" key="9">
    <source>
        <dbReference type="Proteomes" id="UP000003163"/>
    </source>
</evidence>
<feature type="transmembrane region" description="Helical" evidence="7">
    <location>
        <begin position="165"/>
        <end position="188"/>
    </location>
</feature>
<feature type="transmembrane region" description="Helical" evidence="7">
    <location>
        <begin position="194"/>
        <end position="217"/>
    </location>
</feature>
<keyword evidence="7" id="KW-0256">Endoplasmic reticulum</keyword>
<dbReference type="OrthoDB" id="419770at2759"/>
<protein>
    <recommendedName>
        <fullName evidence="7">Post-GPI attachment to proteins factor 3</fullName>
    </recommendedName>
</protein>
<evidence type="ECO:0000256" key="5">
    <source>
        <dbReference type="ARBA" id="ARBA00022989"/>
    </source>
</evidence>
<dbReference type="PANTHER" id="PTHR13148:SF0">
    <property type="entry name" value="POST-GPI ATTACHMENT TO PROTEINS FACTOR 3"/>
    <property type="match status" value="1"/>
</dbReference>
<evidence type="ECO:0000313" key="8">
    <source>
        <dbReference type="EMBL" id="EJW01950.1"/>
    </source>
</evidence>
<keyword evidence="2 7" id="KW-0337">GPI-anchor biosynthesis</keyword>
<dbReference type="GO" id="GO:0016788">
    <property type="term" value="F:hydrolase activity, acting on ester bonds"/>
    <property type="evidence" value="ECO:0007669"/>
    <property type="project" value="TreeGrafter"/>
</dbReference>
<evidence type="ECO:0000256" key="3">
    <source>
        <dbReference type="ARBA" id="ARBA00022692"/>
    </source>
</evidence>
<dbReference type="VEuPathDB" id="MicrosporidiaDB:EDEG_03576"/>
<keyword evidence="3 7" id="KW-0812">Transmembrane</keyword>
<keyword evidence="9" id="KW-1185">Reference proteome</keyword>
<reference evidence="9" key="2">
    <citation type="submission" date="2015-07" db="EMBL/GenBank/DDBJ databases">
        <title>Contrasting host-pathogen interactions and genome evolution in two generalist and specialist microsporidian pathogens of mosquitoes.</title>
        <authorList>
            <consortium name="The Broad Institute Genomics Platform"/>
            <consortium name="The Broad Institute Genome Sequencing Center for Infectious Disease"/>
            <person name="Cuomo C.A."/>
            <person name="Sanscrainte N.D."/>
            <person name="Goldberg J.M."/>
            <person name="Heiman D."/>
            <person name="Young S."/>
            <person name="Zeng Q."/>
            <person name="Becnel J.J."/>
            <person name="Birren B.W."/>
        </authorList>
    </citation>
    <scope>NUCLEOTIDE SEQUENCE [LARGE SCALE GENOMIC DNA]</scope>
    <source>
        <strain evidence="9">USNM 41457</strain>
    </source>
</reference>
<dbReference type="Pfam" id="PF04080">
    <property type="entry name" value="Per1"/>
    <property type="match status" value="1"/>
</dbReference>
<evidence type="ECO:0000256" key="1">
    <source>
        <dbReference type="ARBA" id="ARBA00004127"/>
    </source>
</evidence>